<accession>A0ABU7A7H5</accession>
<dbReference type="EMBL" id="JAHUTI010003968">
    <property type="protein sequence ID" value="MED6233913.1"/>
    <property type="molecule type" value="Genomic_DNA"/>
</dbReference>
<reference evidence="1 2" key="1">
    <citation type="submission" date="2021-07" db="EMBL/GenBank/DDBJ databases">
        <authorList>
            <person name="Palmer J.M."/>
        </authorList>
    </citation>
    <scope>NUCLEOTIDE SEQUENCE [LARGE SCALE GENOMIC DNA]</scope>
    <source>
        <strain evidence="1 2">AT_MEX2019</strain>
        <tissue evidence="1">Muscle</tissue>
    </source>
</reference>
<organism evidence="1 2">
    <name type="scientific">Ataeniobius toweri</name>
    <dbReference type="NCBI Taxonomy" id="208326"/>
    <lineage>
        <taxon>Eukaryota</taxon>
        <taxon>Metazoa</taxon>
        <taxon>Chordata</taxon>
        <taxon>Craniata</taxon>
        <taxon>Vertebrata</taxon>
        <taxon>Euteleostomi</taxon>
        <taxon>Actinopterygii</taxon>
        <taxon>Neopterygii</taxon>
        <taxon>Teleostei</taxon>
        <taxon>Neoteleostei</taxon>
        <taxon>Acanthomorphata</taxon>
        <taxon>Ovalentaria</taxon>
        <taxon>Atherinomorphae</taxon>
        <taxon>Cyprinodontiformes</taxon>
        <taxon>Goodeidae</taxon>
        <taxon>Ataeniobius</taxon>
    </lineage>
</organism>
<name>A0ABU7A7H5_9TELE</name>
<keyword evidence="2" id="KW-1185">Reference proteome</keyword>
<evidence type="ECO:0000313" key="1">
    <source>
        <dbReference type="EMBL" id="MED6233913.1"/>
    </source>
</evidence>
<protein>
    <submittedName>
        <fullName evidence="1">Uncharacterized protein</fullName>
    </submittedName>
</protein>
<sequence length="104" mass="11738">PNNGAGVDIPGFTRFSRRNQFGEYHHLLHLSRTQFEDLLSLVEDKSGSGTPTTGAVSPLQNACPSFFDFKLDLLKIKNKAQGVSVDYYKEVDRKFNFPSNHFTE</sequence>
<proteinExistence type="predicted"/>
<evidence type="ECO:0000313" key="2">
    <source>
        <dbReference type="Proteomes" id="UP001345963"/>
    </source>
</evidence>
<feature type="non-terminal residue" evidence="1">
    <location>
        <position position="1"/>
    </location>
</feature>
<dbReference type="Proteomes" id="UP001345963">
    <property type="component" value="Unassembled WGS sequence"/>
</dbReference>
<comment type="caution">
    <text evidence="1">The sequence shown here is derived from an EMBL/GenBank/DDBJ whole genome shotgun (WGS) entry which is preliminary data.</text>
</comment>
<gene>
    <name evidence="1" type="ORF">ATANTOWER_019009</name>
</gene>